<organism evidence="1 2">
    <name type="scientific">Paenibacillus lemnae</name>
    <dbReference type="NCBI Taxonomy" id="1330551"/>
    <lineage>
        <taxon>Bacteria</taxon>
        <taxon>Bacillati</taxon>
        <taxon>Bacillota</taxon>
        <taxon>Bacilli</taxon>
        <taxon>Bacillales</taxon>
        <taxon>Paenibacillaceae</taxon>
        <taxon>Paenibacillus</taxon>
    </lineage>
</organism>
<evidence type="ECO:0000313" key="1">
    <source>
        <dbReference type="EMBL" id="NMO97183.1"/>
    </source>
</evidence>
<comment type="caution">
    <text evidence="1">The sequence shown here is derived from an EMBL/GenBank/DDBJ whole genome shotgun (WGS) entry which is preliminary data.</text>
</comment>
<dbReference type="AlphaFoldDB" id="A0A848MB26"/>
<dbReference type="EMBL" id="JABBPN010000015">
    <property type="protein sequence ID" value="NMO97183.1"/>
    <property type="molecule type" value="Genomic_DNA"/>
</dbReference>
<keyword evidence="2" id="KW-1185">Reference proteome</keyword>
<sequence length="69" mass="7966">MEQWEYKTVKYATKGFLGGKVDEHDLNELLNGLGYEGWELVSCFDTSISQGQSKDIIAIFKRRAFMESR</sequence>
<dbReference type="Proteomes" id="UP000565468">
    <property type="component" value="Unassembled WGS sequence"/>
</dbReference>
<gene>
    <name evidence="1" type="ORF">HII30_15575</name>
</gene>
<dbReference type="Pfam" id="PF13783">
    <property type="entry name" value="DUF4177"/>
    <property type="match status" value="1"/>
</dbReference>
<reference evidence="1 2" key="1">
    <citation type="submission" date="2020-04" db="EMBL/GenBank/DDBJ databases">
        <title>Paenibacillus algicola sp. nov., a novel marine bacterium producing alginate lyase.</title>
        <authorList>
            <person name="Huang H."/>
        </authorList>
    </citation>
    <scope>NUCLEOTIDE SEQUENCE [LARGE SCALE GENOMIC DNA]</scope>
    <source>
        <strain evidence="1 2">L7-75</strain>
    </source>
</reference>
<dbReference type="RefSeq" id="WP_169505995.1">
    <property type="nucleotide sequence ID" value="NZ_JABBPN010000015.1"/>
</dbReference>
<protein>
    <submittedName>
        <fullName evidence="1">DUF4177 domain-containing protein</fullName>
    </submittedName>
</protein>
<accession>A0A848MB26</accession>
<proteinExistence type="predicted"/>
<evidence type="ECO:0000313" key="2">
    <source>
        <dbReference type="Proteomes" id="UP000565468"/>
    </source>
</evidence>
<dbReference type="InterPro" id="IPR025234">
    <property type="entry name" value="YjzH-like"/>
</dbReference>
<name>A0A848MB26_PAELE</name>